<feature type="compositionally biased region" description="Basic and acidic residues" evidence="1">
    <location>
        <begin position="1"/>
        <end position="13"/>
    </location>
</feature>
<keyword evidence="3" id="KW-1185">Reference proteome</keyword>
<evidence type="ECO:0000256" key="1">
    <source>
        <dbReference type="SAM" id="MobiDB-lite"/>
    </source>
</evidence>
<reference evidence="2 3" key="1">
    <citation type="journal article" date="2019" name="Sci. Rep.">
        <title>Orb-weaving spider Araneus ventricosus genome elucidates the spidroin gene catalogue.</title>
        <authorList>
            <person name="Kono N."/>
            <person name="Nakamura H."/>
            <person name="Ohtoshi R."/>
            <person name="Moran D.A.P."/>
            <person name="Shinohara A."/>
            <person name="Yoshida Y."/>
            <person name="Fujiwara M."/>
            <person name="Mori M."/>
            <person name="Tomita M."/>
            <person name="Arakawa K."/>
        </authorList>
    </citation>
    <scope>NUCLEOTIDE SEQUENCE [LARGE SCALE GENOMIC DNA]</scope>
</reference>
<dbReference type="EMBL" id="BGPR01001209">
    <property type="protein sequence ID" value="GBM48275.1"/>
    <property type="molecule type" value="Genomic_DNA"/>
</dbReference>
<feature type="compositionally biased region" description="Low complexity" evidence="1">
    <location>
        <begin position="70"/>
        <end position="85"/>
    </location>
</feature>
<organism evidence="2 3">
    <name type="scientific">Araneus ventricosus</name>
    <name type="common">Orbweaver spider</name>
    <name type="synonym">Epeira ventricosa</name>
    <dbReference type="NCBI Taxonomy" id="182803"/>
    <lineage>
        <taxon>Eukaryota</taxon>
        <taxon>Metazoa</taxon>
        <taxon>Ecdysozoa</taxon>
        <taxon>Arthropoda</taxon>
        <taxon>Chelicerata</taxon>
        <taxon>Arachnida</taxon>
        <taxon>Araneae</taxon>
        <taxon>Araneomorphae</taxon>
        <taxon>Entelegynae</taxon>
        <taxon>Araneoidea</taxon>
        <taxon>Araneidae</taxon>
        <taxon>Araneus</taxon>
    </lineage>
</organism>
<sequence>MRGKDNAYAKRADNASSCPDGITTGHNPTLLASCKPTLTGDTGFQNFPSWTRRSRECTITMRLRLTQNRTPSLTPVPVTRPVTEPFDGQDTGILFKKKNKIK</sequence>
<accession>A0A4Y2G6E1</accession>
<evidence type="ECO:0000313" key="3">
    <source>
        <dbReference type="Proteomes" id="UP000499080"/>
    </source>
</evidence>
<protein>
    <submittedName>
        <fullName evidence="2">Uncharacterized protein</fullName>
    </submittedName>
</protein>
<dbReference type="AlphaFoldDB" id="A0A4Y2G6E1"/>
<gene>
    <name evidence="2" type="ORF">AVEN_98025_1</name>
</gene>
<feature type="region of interest" description="Disordered" evidence="1">
    <location>
        <begin position="68"/>
        <end position="91"/>
    </location>
</feature>
<proteinExistence type="predicted"/>
<dbReference type="PROSITE" id="PS51257">
    <property type="entry name" value="PROKAR_LIPOPROTEIN"/>
    <property type="match status" value="1"/>
</dbReference>
<feature type="region of interest" description="Disordered" evidence="1">
    <location>
        <begin position="1"/>
        <end position="26"/>
    </location>
</feature>
<name>A0A4Y2G6E1_ARAVE</name>
<comment type="caution">
    <text evidence="2">The sequence shown here is derived from an EMBL/GenBank/DDBJ whole genome shotgun (WGS) entry which is preliminary data.</text>
</comment>
<evidence type="ECO:0000313" key="2">
    <source>
        <dbReference type="EMBL" id="GBM48275.1"/>
    </source>
</evidence>
<dbReference type="Proteomes" id="UP000499080">
    <property type="component" value="Unassembled WGS sequence"/>
</dbReference>